<reference evidence="2 3" key="1">
    <citation type="submission" date="2018-10" db="EMBL/GenBank/DDBJ databases">
        <authorList>
            <person name="Chen W.-M."/>
        </authorList>
    </citation>
    <scope>NUCLEOTIDE SEQUENCE [LARGE SCALE GENOMIC DNA]</scope>
    <source>
        <strain evidence="2 3">THS-13</strain>
    </source>
</reference>
<feature type="signal peptide" evidence="1">
    <location>
        <begin position="1"/>
        <end position="24"/>
    </location>
</feature>
<sequence length="329" mass="34619">MKPRPKVWFPNAASSLLLAAFFLAACEQGATTTAAPVDPASLCVDSSCGEKTVLLDVPDAENLLFSPDGRLFVSGGLNVYEVSRDGEAYRARPLLDGSDNFTGLALRGDVLYANGFSGRLYAARLDANPSLRPIHELGLSSANGLASGPGGALYAVNGPAALAPKIVRLRLDPADPFRVLEQSDWLRFAPGSSFPNGLQIRGHTLYYSESVPTALGRIRKLEIGRDGQPGTAETVASLGSSLPDDFSLVGDAILAAYFTDGRIGLFGADGTRLAQTGLGSFQSPSQVRLGQPPLFASTDLLVTEKGLLGDNSSRIGNVLSVFRRKAPLP</sequence>
<feature type="chain" id="PRO_5018254620" description="SMP-30/Gluconolactonase/LRE-like region domain-containing protein" evidence="1">
    <location>
        <begin position="25"/>
        <end position="329"/>
    </location>
</feature>
<dbReference type="EMBL" id="RJVO01000006">
    <property type="protein sequence ID" value="ROH88794.1"/>
    <property type="molecule type" value="Genomic_DNA"/>
</dbReference>
<proteinExistence type="predicted"/>
<dbReference type="InterPro" id="IPR011042">
    <property type="entry name" value="6-blade_b-propeller_TolB-like"/>
</dbReference>
<name>A0A3N0V897_9GAMM</name>
<dbReference type="PROSITE" id="PS51257">
    <property type="entry name" value="PROKAR_LIPOPROTEIN"/>
    <property type="match status" value="1"/>
</dbReference>
<evidence type="ECO:0000313" key="3">
    <source>
        <dbReference type="Proteomes" id="UP000282106"/>
    </source>
</evidence>
<protein>
    <recommendedName>
        <fullName evidence="4">SMP-30/Gluconolactonase/LRE-like region domain-containing protein</fullName>
    </recommendedName>
</protein>
<dbReference type="Proteomes" id="UP000282106">
    <property type="component" value="Unassembled WGS sequence"/>
</dbReference>
<dbReference type="SUPFAM" id="SSF63829">
    <property type="entry name" value="Calcium-dependent phosphotriesterase"/>
    <property type="match status" value="1"/>
</dbReference>
<accession>A0A3N0V897</accession>
<dbReference type="RefSeq" id="WP_123212416.1">
    <property type="nucleotide sequence ID" value="NZ_RJVO01000006.1"/>
</dbReference>
<dbReference type="InParanoid" id="A0A3N0V897"/>
<evidence type="ECO:0000256" key="1">
    <source>
        <dbReference type="SAM" id="SignalP"/>
    </source>
</evidence>
<organism evidence="2 3">
    <name type="scientific">Stagnimonas aquatica</name>
    <dbReference type="NCBI Taxonomy" id="2689987"/>
    <lineage>
        <taxon>Bacteria</taxon>
        <taxon>Pseudomonadati</taxon>
        <taxon>Pseudomonadota</taxon>
        <taxon>Gammaproteobacteria</taxon>
        <taxon>Nevskiales</taxon>
        <taxon>Nevskiaceae</taxon>
        <taxon>Stagnimonas</taxon>
    </lineage>
</organism>
<evidence type="ECO:0008006" key="4">
    <source>
        <dbReference type="Google" id="ProtNLM"/>
    </source>
</evidence>
<gene>
    <name evidence="2" type="ORF">ED208_13355</name>
</gene>
<keyword evidence="3" id="KW-1185">Reference proteome</keyword>
<keyword evidence="1" id="KW-0732">Signal</keyword>
<dbReference type="Gene3D" id="2.120.10.30">
    <property type="entry name" value="TolB, C-terminal domain"/>
    <property type="match status" value="1"/>
</dbReference>
<comment type="caution">
    <text evidence="2">The sequence shown here is derived from an EMBL/GenBank/DDBJ whole genome shotgun (WGS) entry which is preliminary data.</text>
</comment>
<dbReference type="AlphaFoldDB" id="A0A3N0V897"/>
<evidence type="ECO:0000313" key="2">
    <source>
        <dbReference type="EMBL" id="ROH88794.1"/>
    </source>
</evidence>